<evidence type="ECO:0000313" key="2">
    <source>
        <dbReference type="EMBL" id="KAG0252609.1"/>
    </source>
</evidence>
<evidence type="ECO:0000313" key="3">
    <source>
        <dbReference type="Proteomes" id="UP000807716"/>
    </source>
</evidence>
<dbReference type="AlphaFoldDB" id="A0A9P6TZF6"/>
<proteinExistence type="predicted"/>
<sequence>MALWMQHLSHLSVLEFGERLPPDDQSSWDLISQCIAVNRRLEVLRIHVRMTDEIAARIVGWIKSKNHSSSTPSPISAPPCLPIREIGLVTFRLASRHIQAILDAGAETLQRCILQVEQVERQGFRPEETERMATTTSVAASGSAPDAVVVAKYPNLQELSMNVYDPWERSMSESCFWSFQFPIWQQSPNMTTFHWPPLSIPHRIRGMIEFFEKMQQQQQQRQQHQHQQQQPVPIELMLSHFMRKRKHYRYISRIISACAPHSIHRLNLGRNMNGTIARVIASTQCHSLKELHLDYRFLRLANYPVRTDEVIGLVLTYEREEDEDDEDDDEDQEGEEGRGSQQRDDEIDKMSPASCLQIVLDACPNVRVIPRGLSSGEPSWAYTRASWAWDEYRP</sequence>
<accession>A0A9P6TZF6</accession>
<gene>
    <name evidence="2" type="ORF">DFQ27_007951</name>
</gene>
<evidence type="ECO:0000256" key="1">
    <source>
        <dbReference type="SAM" id="MobiDB-lite"/>
    </source>
</evidence>
<feature type="compositionally biased region" description="Basic and acidic residues" evidence="1">
    <location>
        <begin position="335"/>
        <end position="349"/>
    </location>
</feature>
<keyword evidence="3" id="KW-1185">Reference proteome</keyword>
<dbReference type="EMBL" id="JAAAJB010000647">
    <property type="protein sequence ID" value="KAG0252609.1"/>
    <property type="molecule type" value="Genomic_DNA"/>
</dbReference>
<comment type="caution">
    <text evidence="2">The sequence shown here is derived from an EMBL/GenBank/DDBJ whole genome shotgun (WGS) entry which is preliminary data.</text>
</comment>
<feature type="region of interest" description="Disordered" evidence="1">
    <location>
        <begin position="317"/>
        <end position="349"/>
    </location>
</feature>
<organism evidence="2 3">
    <name type="scientific">Actinomortierella ambigua</name>
    <dbReference type="NCBI Taxonomy" id="1343610"/>
    <lineage>
        <taxon>Eukaryota</taxon>
        <taxon>Fungi</taxon>
        <taxon>Fungi incertae sedis</taxon>
        <taxon>Mucoromycota</taxon>
        <taxon>Mortierellomycotina</taxon>
        <taxon>Mortierellomycetes</taxon>
        <taxon>Mortierellales</taxon>
        <taxon>Mortierellaceae</taxon>
        <taxon>Actinomortierella</taxon>
    </lineage>
</organism>
<reference evidence="2" key="1">
    <citation type="journal article" date="2020" name="Fungal Divers.">
        <title>Resolving the Mortierellaceae phylogeny through synthesis of multi-gene phylogenetics and phylogenomics.</title>
        <authorList>
            <person name="Vandepol N."/>
            <person name="Liber J."/>
            <person name="Desiro A."/>
            <person name="Na H."/>
            <person name="Kennedy M."/>
            <person name="Barry K."/>
            <person name="Grigoriev I.V."/>
            <person name="Miller A.N."/>
            <person name="O'Donnell K."/>
            <person name="Stajich J.E."/>
            <person name="Bonito G."/>
        </authorList>
    </citation>
    <scope>NUCLEOTIDE SEQUENCE</scope>
    <source>
        <strain evidence="2">BC1065</strain>
    </source>
</reference>
<name>A0A9P6TZF6_9FUNG</name>
<protein>
    <submittedName>
        <fullName evidence="2">Uncharacterized protein</fullName>
    </submittedName>
</protein>
<dbReference type="Proteomes" id="UP000807716">
    <property type="component" value="Unassembled WGS sequence"/>
</dbReference>
<feature type="compositionally biased region" description="Acidic residues" evidence="1">
    <location>
        <begin position="319"/>
        <end position="334"/>
    </location>
</feature>